<comment type="caution">
    <text evidence="1">The sequence shown here is derived from an EMBL/GenBank/DDBJ whole genome shotgun (WGS) entry which is preliminary data.</text>
</comment>
<protein>
    <submittedName>
        <fullName evidence="1">Uncharacterized protein</fullName>
    </submittedName>
</protein>
<reference evidence="1" key="1">
    <citation type="submission" date="2019-08" db="EMBL/GenBank/DDBJ databases">
        <authorList>
            <person name="Kucharzyk K."/>
            <person name="Murdoch R.W."/>
            <person name="Higgins S."/>
            <person name="Loffler F."/>
        </authorList>
    </citation>
    <scope>NUCLEOTIDE SEQUENCE</scope>
</reference>
<sequence length="87" mass="9537">MREDAGPGDREAVALETHLGEKCDVLFETVVMVDGFMRRIVTIRFDHRSDIPLQGRASSRHHIGCTQALAVLQVRSFDLVGGCCAAP</sequence>
<dbReference type="EMBL" id="VSSQ01021541">
    <property type="protein sequence ID" value="MPM67186.1"/>
    <property type="molecule type" value="Genomic_DNA"/>
</dbReference>
<dbReference type="AlphaFoldDB" id="A0A645BP83"/>
<organism evidence="1">
    <name type="scientific">bioreactor metagenome</name>
    <dbReference type="NCBI Taxonomy" id="1076179"/>
    <lineage>
        <taxon>unclassified sequences</taxon>
        <taxon>metagenomes</taxon>
        <taxon>ecological metagenomes</taxon>
    </lineage>
</organism>
<name>A0A645BP83_9ZZZZ</name>
<gene>
    <name evidence="1" type="ORF">SDC9_114103</name>
</gene>
<evidence type="ECO:0000313" key="1">
    <source>
        <dbReference type="EMBL" id="MPM67186.1"/>
    </source>
</evidence>
<accession>A0A645BP83</accession>
<proteinExistence type="predicted"/>